<dbReference type="SUPFAM" id="SSF56436">
    <property type="entry name" value="C-type lectin-like"/>
    <property type="match status" value="1"/>
</dbReference>
<dbReference type="InterPro" id="IPR051043">
    <property type="entry name" value="Sulfatase_Mod_Factor_Kinase"/>
</dbReference>
<dbReference type="InterPro" id="IPR042095">
    <property type="entry name" value="SUMF_sf"/>
</dbReference>
<organism evidence="4 5">
    <name type="scientific">Candidatus Promineifilum breve</name>
    <dbReference type="NCBI Taxonomy" id="1806508"/>
    <lineage>
        <taxon>Bacteria</taxon>
        <taxon>Bacillati</taxon>
        <taxon>Chloroflexota</taxon>
        <taxon>Ardenticatenia</taxon>
        <taxon>Candidatus Promineifilales</taxon>
        <taxon>Candidatus Promineifilaceae</taxon>
        <taxon>Candidatus Promineifilum</taxon>
    </lineage>
</organism>
<feature type="domain" description="NACHT N-terminal Helical" evidence="3">
    <location>
        <begin position="9"/>
        <end position="173"/>
    </location>
</feature>
<gene>
    <name evidence="4" type="ORF">CFX0092_A0687</name>
</gene>
<evidence type="ECO:0000259" key="2">
    <source>
        <dbReference type="Pfam" id="PF03781"/>
    </source>
</evidence>
<dbReference type="InterPro" id="IPR005532">
    <property type="entry name" value="SUMF_dom"/>
</dbReference>
<evidence type="ECO:0000313" key="4">
    <source>
        <dbReference type="EMBL" id="CUS02565.2"/>
    </source>
</evidence>
<feature type="compositionally biased region" description="Basic residues" evidence="1">
    <location>
        <begin position="1083"/>
        <end position="1092"/>
    </location>
</feature>
<dbReference type="Pfam" id="PF03781">
    <property type="entry name" value="FGE-sulfatase"/>
    <property type="match status" value="1"/>
</dbReference>
<dbReference type="RefSeq" id="WP_095042164.1">
    <property type="nucleotide sequence ID" value="NZ_LN890655.1"/>
</dbReference>
<dbReference type="OrthoDB" id="135105at2"/>
<dbReference type="AlphaFoldDB" id="A0A160T1Z2"/>
<dbReference type="KEGG" id="pbf:CFX0092_A0687"/>
<evidence type="ECO:0000259" key="3">
    <source>
        <dbReference type="Pfam" id="PF22734"/>
    </source>
</evidence>
<feature type="region of interest" description="Disordered" evidence="1">
    <location>
        <begin position="1066"/>
        <end position="1092"/>
    </location>
</feature>
<dbReference type="InterPro" id="IPR016187">
    <property type="entry name" value="CTDL_fold"/>
</dbReference>
<evidence type="ECO:0000256" key="1">
    <source>
        <dbReference type="SAM" id="MobiDB-lite"/>
    </source>
</evidence>
<dbReference type="Gene3D" id="3.40.50.300">
    <property type="entry name" value="P-loop containing nucleotide triphosphate hydrolases"/>
    <property type="match status" value="1"/>
</dbReference>
<name>A0A160T1Z2_9CHLR</name>
<dbReference type="Pfam" id="PF22734">
    <property type="entry name" value="NNH2"/>
    <property type="match status" value="1"/>
</dbReference>
<dbReference type="PANTHER" id="PTHR23150">
    <property type="entry name" value="SULFATASE MODIFYING FACTOR 1, 2"/>
    <property type="match status" value="1"/>
</dbReference>
<keyword evidence="5" id="KW-1185">Reference proteome</keyword>
<dbReference type="InterPro" id="IPR054569">
    <property type="entry name" value="NNH2"/>
</dbReference>
<protein>
    <submittedName>
        <fullName evidence="4">Uncharacterized protein</fullName>
    </submittedName>
</protein>
<accession>A0A160T1Z2</accession>
<dbReference type="Gene3D" id="3.90.1580.10">
    <property type="entry name" value="paralog of FGE (formylglycine-generating enzyme)"/>
    <property type="match status" value="1"/>
</dbReference>
<feature type="domain" description="Sulfatase-modifying factor enzyme-like" evidence="2">
    <location>
        <begin position="853"/>
        <end position="1085"/>
    </location>
</feature>
<dbReference type="PANTHER" id="PTHR23150:SF19">
    <property type="entry name" value="FORMYLGLYCINE-GENERATING ENZYME"/>
    <property type="match status" value="1"/>
</dbReference>
<reference evidence="4" key="1">
    <citation type="submission" date="2016-01" db="EMBL/GenBank/DDBJ databases">
        <authorList>
            <person name="Mcilroy J.S."/>
            <person name="Karst M S."/>
            <person name="Albertsen M."/>
        </authorList>
    </citation>
    <scope>NUCLEOTIDE SEQUENCE</scope>
    <source>
        <strain evidence="4">Cfx-K</strain>
    </source>
</reference>
<dbReference type="GO" id="GO:0120147">
    <property type="term" value="F:formylglycine-generating oxidase activity"/>
    <property type="evidence" value="ECO:0007669"/>
    <property type="project" value="TreeGrafter"/>
</dbReference>
<evidence type="ECO:0000313" key="5">
    <source>
        <dbReference type="Proteomes" id="UP000215027"/>
    </source>
</evidence>
<dbReference type="InterPro" id="IPR027417">
    <property type="entry name" value="P-loop_NTPase"/>
</dbReference>
<proteinExistence type="predicted"/>
<dbReference type="EMBL" id="LN890655">
    <property type="protein sequence ID" value="CUS02565.2"/>
    <property type="molecule type" value="Genomic_DNA"/>
</dbReference>
<sequence length="1092" mass="121752">MDPFSAAFLSGLASNLAKGVAGSLTGTLKRQVAGTPAHQALERSLYAGVVALAAQSTAAEKEQAQLLASIFEEFFHYQAVWVQLGGLLKDRPLDHDQLRDLFNDAGFDEATLPNLNFDAGLDAFAAAFVEVADGEPDLQGIVQIGQLRQQTQLQTDLLTQVKALVAFLQQTSLPLTVENGHLRAPGGQIIFHFSGNLEGAILNIEPPTPDSDQSAVGYQKQKARLDEQLRPYLETVVRRSGRLPLGPLNPGGHDTAHLALLKVFISLDAGERVVHENGVLRHYTSTVAHAHENERLVILGDPGSGKSTLFRYLSFCLSNHRLSADDQWLNNLSWTEQQLIVPPDEDASSYVTRFDKTMRSLGNEALLFESRVRKKNKADDPQPAVRQWIRPSLVPIQIELRDFAQTDFDPKSPVAFWKYVCEQMERDDLAEAIPALKAAAQRGEVLFLFDGVDEVLPARRSDIWRAVGALAGGPYGGCRWITACRVLSFVADEAPAGLPVLTLSPLTEEQIDVFVANWYAALTEAGERVPPRAAESLVAATRRSRLRTLARNPMLLTIMALVQTYYGTLPDERARLYQQCVETLLLRWQRHKEESDREMPGLLAELGTNQQELERLLWEIAWQAHSQGFKPEATDADEDDEQAADIPESDVMTIARHALGSWGRAEQFIEYTERRAHLLLGRGGVSGRVFTFPHRTFQEYLAACHLASDRRFGYRAAELAREGDYWREVLNLAAGTLVFNQNNREKALDAIAQMLPAARPAMDDEAGWRCVWLAGEMTEVVGREAATRDPTGHKLLPQLRDYLAFMIGEGLLNPVQRAAAGRALGRLGDPRPGVGVIVRDGLRLPDIAWGEAVPAGSYTIGGDIRALEAKQRTITIDRPYQLARYPVTYAQFDCFLIAHDYADERWWAGMPLKEEAYGMRYGLRELSEPVWPIDNHPRERISWYQAVAFGRWLSDKLGYVVELPHEYEWEVAARYPDGRFYPWGNDLDAARANTSEGGIGQTSAVGIFPQGANPALGLYDLSGNVWEWCRNKHEQPDNDGVDATAARRVVRGGSWNNFRNFVRAASRDNPHPNDRDYNLGCRLVRRPPSRPL</sequence>
<feature type="compositionally biased region" description="Basic and acidic residues" evidence="1">
    <location>
        <begin position="1066"/>
        <end position="1077"/>
    </location>
</feature>
<dbReference type="Proteomes" id="UP000215027">
    <property type="component" value="Chromosome I"/>
</dbReference>